<name>A0A8G0ZY37_9RHOB</name>
<dbReference type="RefSeq" id="WP_220664215.1">
    <property type="nucleotide sequence ID" value="NZ_CP069370.1"/>
</dbReference>
<dbReference type="PANTHER" id="PTHR43685:SF2">
    <property type="entry name" value="GLYCOSYLTRANSFERASE 2-LIKE DOMAIN-CONTAINING PROTEIN"/>
    <property type="match status" value="1"/>
</dbReference>
<dbReference type="Pfam" id="PF00535">
    <property type="entry name" value="Glycos_transf_2"/>
    <property type="match status" value="1"/>
</dbReference>
<proteinExistence type="predicted"/>
<dbReference type="SUPFAM" id="SSF53448">
    <property type="entry name" value="Nucleotide-diphospho-sugar transferases"/>
    <property type="match status" value="1"/>
</dbReference>
<evidence type="ECO:0000313" key="3">
    <source>
        <dbReference type="Proteomes" id="UP000826300"/>
    </source>
</evidence>
<dbReference type="InterPro" id="IPR001173">
    <property type="entry name" value="Glyco_trans_2-like"/>
</dbReference>
<dbReference type="GO" id="GO:0044010">
    <property type="term" value="P:single-species biofilm formation"/>
    <property type="evidence" value="ECO:0007669"/>
    <property type="project" value="TreeGrafter"/>
</dbReference>
<dbReference type="KEGG" id="nsm:JO391_09025"/>
<dbReference type="InterPro" id="IPR050834">
    <property type="entry name" value="Glycosyltransf_2"/>
</dbReference>
<organism evidence="2 3">
    <name type="scientific">Neotabrizicola shimadae</name>
    <dbReference type="NCBI Taxonomy" id="2807096"/>
    <lineage>
        <taxon>Bacteria</taxon>
        <taxon>Pseudomonadati</taxon>
        <taxon>Pseudomonadota</taxon>
        <taxon>Alphaproteobacteria</taxon>
        <taxon>Rhodobacterales</taxon>
        <taxon>Paracoccaceae</taxon>
        <taxon>Neotabrizicola</taxon>
    </lineage>
</organism>
<evidence type="ECO:0000313" key="2">
    <source>
        <dbReference type="EMBL" id="QYZ71615.1"/>
    </source>
</evidence>
<reference evidence="2" key="1">
    <citation type="submission" date="2021-02" db="EMBL/GenBank/DDBJ databases">
        <title>Rhodobacter shimadae sp. nov., an aerobic anoxygenic phototrophic bacterium isolated from a hot spring.</title>
        <authorList>
            <person name="Muramatsu S."/>
            <person name="Haruta S."/>
            <person name="Hirose S."/>
            <person name="Hanada S."/>
        </authorList>
    </citation>
    <scope>NUCLEOTIDE SEQUENCE</scope>
    <source>
        <strain evidence="2">N10</strain>
    </source>
</reference>
<dbReference type="PANTHER" id="PTHR43685">
    <property type="entry name" value="GLYCOSYLTRANSFERASE"/>
    <property type="match status" value="1"/>
</dbReference>
<feature type="domain" description="Glycosyltransferase 2-like" evidence="1">
    <location>
        <begin position="7"/>
        <end position="123"/>
    </location>
</feature>
<dbReference type="Proteomes" id="UP000826300">
    <property type="component" value="Chromosome"/>
</dbReference>
<sequence>MTTPAVSVVIPAYRAGAVLPRAVGSVLQGGLPEAALEILVESDDGADYPAAAALSPAVKVGVSGAVASGVGPARNRALDRATGDWVAFLDADDWLAPGFLAEAVALAEGSGAAMARLEVRLAGETIFDLARHGAGADFDLAARTGASLRPVVRRTRVGRFRNLLSQDVAHGLEVIGAHGGRLPLTAAPYVMELTEGSVTDAGDFADRVEAAYRDHIRAFRAGETVLSPDCAEAAARVFEAKMALNRRHASEGAGRHFYAFAAGVAG</sequence>
<evidence type="ECO:0000259" key="1">
    <source>
        <dbReference type="Pfam" id="PF00535"/>
    </source>
</evidence>
<gene>
    <name evidence="2" type="ORF">JO391_09025</name>
</gene>
<dbReference type="AlphaFoldDB" id="A0A8G0ZY37"/>
<protein>
    <submittedName>
        <fullName evidence="2">Glycosyltransferase family 2 protein</fullName>
    </submittedName>
</protein>
<keyword evidence="3" id="KW-1185">Reference proteome</keyword>
<dbReference type="EMBL" id="CP069370">
    <property type="protein sequence ID" value="QYZ71615.1"/>
    <property type="molecule type" value="Genomic_DNA"/>
</dbReference>
<dbReference type="InterPro" id="IPR029044">
    <property type="entry name" value="Nucleotide-diphossugar_trans"/>
</dbReference>
<dbReference type="CDD" id="cd00761">
    <property type="entry name" value="Glyco_tranf_GTA_type"/>
    <property type="match status" value="1"/>
</dbReference>
<dbReference type="Gene3D" id="3.90.550.10">
    <property type="entry name" value="Spore Coat Polysaccharide Biosynthesis Protein SpsA, Chain A"/>
    <property type="match status" value="1"/>
</dbReference>
<accession>A0A8G0ZY37</accession>